<evidence type="ECO:0000313" key="2">
    <source>
        <dbReference type="Proteomes" id="UP000309819"/>
    </source>
</evidence>
<dbReference type="PANTHER" id="PTHR40045">
    <property type="entry name" value="YCGG FAMILY PROTEIN"/>
    <property type="match status" value="1"/>
</dbReference>
<comment type="caution">
    <text evidence="1">The sequence shown here is derived from an EMBL/GenBank/DDBJ whole genome shotgun (WGS) entry which is preliminary data.</text>
</comment>
<protein>
    <submittedName>
        <fullName evidence="1">YqcI/YcgG family protein</fullName>
    </submittedName>
</protein>
<dbReference type="EMBL" id="VAUO01000001">
    <property type="protein sequence ID" value="TLP64790.1"/>
    <property type="molecule type" value="Genomic_DNA"/>
</dbReference>
<dbReference type="AlphaFoldDB" id="A0A5R8ZGA4"/>
<sequence>MFTGYGNCYRLDALELADEHVQNKHHWTYKTLQQFKETLANPDFPCLFGRKAVNARTCHIIFAHAGDLAGDIARGLTDYIGTIKQIPLKQRVGNPLLVFLETARDTDLMQQQALAWEVLCEVHARDPQPWPADMPHDPHDAQWAFCFDGVPLFINMNFPAHRLMKSRNLGPHIAWVVNPRESFDEVASADTQSGQRIRARIRDRVRHYNNGVMPDSLGFFGHHDNYEWKQYQLQEPGSLNPPRCPFHTAAVPDSLSEN</sequence>
<dbReference type="Pfam" id="PF08892">
    <property type="entry name" value="YqcI_YcgG"/>
    <property type="match status" value="1"/>
</dbReference>
<reference evidence="1 2" key="1">
    <citation type="submission" date="2019-05" db="EMBL/GenBank/DDBJ databases">
        <title>Pseudomonas sp. SC006 isolated from lettuce that can produce HBGAs.</title>
        <authorList>
            <person name="Wang D."/>
            <person name="Liao N."/>
            <person name="Liu D."/>
            <person name="Zhang Z."/>
            <person name="Zou S."/>
        </authorList>
    </citation>
    <scope>NUCLEOTIDE SEQUENCE [LARGE SCALE GENOMIC DNA]</scope>
    <source>
        <strain evidence="1 2">SC006</strain>
    </source>
</reference>
<dbReference type="OrthoDB" id="112290at2"/>
<dbReference type="InterPro" id="IPR014988">
    <property type="entry name" value="Uncharacterised_YqcI/YcgG"/>
</dbReference>
<keyword evidence="2" id="KW-1185">Reference proteome</keyword>
<proteinExistence type="predicted"/>
<gene>
    <name evidence="1" type="ORF">FEM01_01020</name>
</gene>
<dbReference type="Proteomes" id="UP000309819">
    <property type="component" value="Unassembled WGS sequence"/>
</dbReference>
<accession>A0A5R8ZGA4</accession>
<name>A0A5R8ZGA4_9PSED</name>
<dbReference type="PANTHER" id="PTHR40045:SF1">
    <property type="entry name" value="YQCI_YCGG FAMILY PROTEIN"/>
    <property type="match status" value="1"/>
</dbReference>
<organism evidence="1 2">
    <name type="scientific">Pseudomonas mosselii</name>
    <dbReference type="NCBI Taxonomy" id="78327"/>
    <lineage>
        <taxon>Bacteria</taxon>
        <taxon>Pseudomonadati</taxon>
        <taxon>Pseudomonadota</taxon>
        <taxon>Gammaproteobacteria</taxon>
        <taxon>Pseudomonadales</taxon>
        <taxon>Pseudomonadaceae</taxon>
        <taxon>Pseudomonas</taxon>
    </lineage>
</organism>
<dbReference type="RefSeq" id="WP_138217429.1">
    <property type="nucleotide sequence ID" value="NZ_VAUO01000001.1"/>
</dbReference>
<evidence type="ECO:0000313" key="1">
    <source>
        <dbReference type="EMBL" id="TLP64790.1"/>
    </source>
</evidence>